<accession>A0A3M7PLW5</accession>
<dbReference type="AlphaFoldDB" id="A0A3M7PLW5"/>
<organism evidence="1 2">
    <name type="scientific">Brachionus plicatilis</name>
    <name type="common">Marine rotifer</name>
    <name type="synonym">Brachionus muelleri</name>
    <dbReference type="NCBI Taxonomy" id="10195"/>
    <lineage>
        <taxon>Eukaryota</taxon>
        <taxon>Metazoa</taxon>
        <taxon>Spiralia</taxon>
        <taxon>Gnathifera</taxon>
        <taxon>Rotifera</taxon>
        <taxon>Eurotatoria</taxon>
        <taxon>Monogononta</taxon>
        <taxon>Pseudotrocha</taxon>
        <taxon>Ploima</taxon>
        <taxon>Brachionidae</taxon>
        <taxon>Brachionus</taxon>
    </lineage>
</organism>
<dbReference type="EMBL" id="REGN01009918">
    <property type="protein sequence ID" value="RNA00097.1"/>
    <property type="molecule type" value="Genomic_DNA"/>
</dbReference>
<keyword evidence="2" id="KW-1185">Reference proteome</keyword>
<dbReference type="Proteomes" id="UP000276133">
    <property type="component" value="Unassembled WGS sequence"/>
</dbReference>
<protein>
    <submittedName>
        <fullName evidence="1">Uncharacterized protein</fullName>
    </submittedName>
</protein>
<evidence type="ECO:0000313" key="2">
    <source>
        <dbReference type="Proteomes" id="UP000276133"/>
    </source>
</evidence>
<evidence type="ECO:0000313" key="1">
    <source>
        <dbReference type="EMBL" id="RNA00097.1"/>
    </source>
</evidence>
<sequence length="21" mass="2589">MGQVYQLSFRLMWFSFSQVYA</sequence>
<gene>
    <name evidence="1" type="ORF">BpHYR1_028707</name>
</gene>
<name>A0A3M7PLW5_BRAPC</name>
<proteinExistence type="predicted"/>
<reference evidence="1 2" key="1">
    <citation type="journal article" date="2018" name="Sci. Rep.">
        <title>Genomic signatures of local adaptation to the degree of environmental predictability in rotifers.</title>
        <authorList>
            <person name="Franch-Gras L."/>
            <person name="Hahn C."/>
            <person name="Garcia-Roger E.M."/>
            <person name="Carmona M.J."/>
            <person name="Serra M."/>
            <person name="Gomez A."/>
        </authorList>
    </citation>
    <scope>NUCLEOTIDE SEQUENCE [LARGE SCALE GENOMIC DNA]</scope>
    <source>
        <strain evidence="1">HYR1</strain>
    </source>
</reference>
<comment type="caution">
    <text evidence="1">The sequence shown here is derived from an EMBL/GenBank/DDBJ whole genome shotgun (WGS) entry which is preliminary data.</text>
</comment>